<name>A0A101KSU1_RHILI</name>
<evidence type="ECO:0008006" key="4">
    <source>
        <dbReference type="Google" id="ProtNLM"/>
    </source>
</evidence>
<sequence length="410" mass="44862">MARQHSTPLVISGDGASVVAARLLDLGGGGHGMTEAAIQDLIHRFPSCLPIAEIDPLFANPVPICRELSTPAGPIDNFMVTPSGLPVLAECKLWRNPEGRREVVGQILDYAKELALWTSSDLQREASRRVGREGNVLLDLVRAAGNDVDEISFNDALTLNLRRGRFLLLIVGDGIRVGVETIAEYLQGHSGLHFTLGLVEMPIYQLADGVRIVVPRVLAKTQTIVRSVIALPDGLALSEDEEEESSGSVESPERRAGRERRNAIRQSFWQDFLSGLHLDDPDQMRPPAALGGHIVFKFGAPGGSSWLTVYRDMRANRVGLDLSSNRNSVGERASKALAPQAEELAAELGPGVTIDFAGDRPVIAQDFIVQDLENQEERARALNWLQERTNAFINALRPRIRSALRDLVEE</sequence>
<evidence type="ECO:0000313" key="2">
    <source>
        <dbReference type="EMBL" id="KUM26338.1"/>
    </source>
</evidence>
<dbReference type="OrthoDB" id="506280at2"/>
<proteinExistence type="predicted"/>
<feature type="region of interest" description="Disordered" evidence="1">
    <location>
        <begin position="239"/>
        <end position="260"/>
    </location>
</feature>
<accession>A0A101KSU1</accession>
<organism evidence="2 3">
    <name type="scientific">Rhizobium loti</name>
    <name type="common">Mesorhizobium loti</name>
    <dbReference type="NCBI Taxonomy" id="381"/>
    <lineage>
        <taxon>Bacteria</taxon>
        <taxon>Pseudomonadati</taxon>
        <taxon>Pseudomonadota</taxon>
        <taxon>Alphaproteobacteria</taxon>
        <taxon>Hyphomicrobiales</taxon>
        <taxon>Phyllobacteriaceae</taxon>
        <taxon>Mesorhizobium</taxon>
    </lineage>
</organism>
<evidence type="ECO:0000256" key="1">
    <source>
        <dbReference type="SAM" id="MobiDB-lite"/>
    </source>
</evidence>
<dbReference type="Proteomes" id="UP000053176">
    <property type="component" value="Unassembled WGS sequence"/>
</dbReference>
<evidence type="ECO:0000313" key="3">
    <source>
        <dbReference type="Proteomes" id="UP000053176"/>
    </source>
</evidence>
<comment type="caution">
    <text evidence="2">The sequence shown here is derived from an EMBL/GenBank/DDBJ whole genome shotgun (WGS) entry which is preliminary data.</text>
</comment>
<dbReference type="InterPro" id="IPR011856">
    <property type="entry name" value="tRNA_endonuc-like_dom_sf"/>
</dbReference>
<dbReference type="AlphaFoldDB" id="A0A101KSU1"/>
<protein>
    <recommendedName>
        <fullName evidence="4">DUF4268 domain-containing protein</fullName>
    </recommendedName>
</protein>
<reference evidence="2 3" key="1">
    <citation type="submission" date="2015-12" db="EMBL/GenBank/DDBJ databases">
        <title>Draft genome sequence of Mesorhizobium sp. UFLA 01-765, a multitolerant efficient symbiont and plant-growth promoting strain isolated from Zn-mining soil using Leucaena leucocephala as a trap plant.</title>
        <authorList>
            <person name="Rangel W.M."/>
            <person name="Thijs S."/>
            <person name="Longatti S.M."/>
            <person name="Moreira F.M."/>
            <person name="Weyens N."/>
            <person name="Vangronsveld J."/>
            <person name="Van Hamme J.D."/>
            <person name="Bottos E.M."/>
            <person name="Rineau F."/>
        </authorList>
    </citation>
    <scope>NUCLEOTIDE SEQUENCE [LARGE SCALE GENOMIC DNA]</scope>
    <source>
        <strain evidence="2 3">UFLA 01-765</strain>
    </source>
</reference>
<dbReference type="GO" id="GO:0003676">
    <property type="term" value="F:nucleic acid binding"/>
    <property type="evidence" value="ECO:0007669"/>
    <property type="project" value="InterPro"/>
</dbReference>
<gene>
    <name evidence="2" type="ORF">AU467_22645</name>
</gene>
<feature type="compositionally biased region" description="Basic and acidic residues" evidence="1">
    <location>
        <begin position="251"/>
        <end position="260"/>
    </location>
</feature>
<dbReference type="EMBL" id="LPWA01000107">
    <property type="protein sequence ID" value="KUM26338.1"/>
    <property type="molecule type" value="Genomic_DNA"/>
</dbReference>
<dbReference type="Gene3D" id="3.40.1350.10">
    <property type="match status" value="1"/>
</dbReference>